<sequence>MRPDFVDLTRLQIYEIKPFTSLALAVAEMRDYITLMEGILKQSVFRPGSRYNPGATGVEPFTHKGNSGVLIWGCPVPGAILYQFLPKEEEPNAEQERAKLHAPGSQYAASVAAAAGVAIPVVIVGAGAMAAFGGYEALMGMLGSAVRSAGQVLPPSRAASRSWRPAGVTVIIMGRPSVSTVIRRSARHLLRFGGREEAPVEFAD</sequence>
<name>A0ABY7KVC7_9ACTN</name>
<reference evidence="2" key="1">
    <citation type="submission" date="2022-12" db="EMBL/GenBank/DDBJ databases">
        <authorList>
            <person name="Ruckert C."/>
            <person name="Busche T."/>
            <person name="Kalinowski J."/>
            <person name="Wittmann C."/>
        </authorList>
    </citation>
    <scope>NUCLEOTIDE SEQUENCE</scope>
    <source>
        <strain evidence="2">DSM 40467</strain>
    </source>
</reference>
<keyword evidence="1" id="KW-0472">Membrane</keyword>
<accession>A0ABY7KVC7</accession>
<keyword evidence="1" id="KW-1133">Transmembrane helix</keyword>
<evidence type="ECO:0000256" key="1">
    <source>
        <dbReference type="SAM" id="Phobius"/>
    </source>
</evidence>
<organism evidence="2 3">
    <name type="scientific">Streptomyces cinnabarinus</name>
    <dbReference type="NCBI Taxonomy" id="67287"/>
    <lineage>
        <taxon>Bacteria</taxon>
        <taxon>Bacillati</taxon>
        <taxon>Actinomycetota</taxon>
        <taxon>Actinomycetes</taxon>
        <taxon>Kitasatosporales</taxon>
        <taxon>Streptomycetaceae</taxon>
        <taxon>Streptomyces</taxon>
    </lineage>
</organism>
<gene>
    <name evidence="2" type="ORF">STRCI_008472</name>
</gene>
<keyword evidence="3" id="KW-1185">Reference proteome</keyword>
<evidence type="ECO:0000313" key="3">
    <source>
        <dbReference type="Proteomes" id="UP001164439"/>
    </source>
</evidence>
<evidence type="ECO:0000313" key="2">
    <source>
        <dbReference type="EMBL" id="WAZ26824.1"/>
    </source>
</evidence>
<keyword evidence="1" id="KW-0812">Transmembrane</keyword>
<proteinExistence type="predicted"/>
<protein>
    <submittedName>
        <fullName evidence="2">Uncharacterized protein</fullName>
    </submittedName>
</protein>
<dbReference type="RefSeq" id="WP_269664310.1">
    <property type="nucleotide sequence ID" value="NZ_CP114413.1"/>
</dbReference>
<dbReference type="Proteomes" id="UP001164439">
    <property type="component" value="Chromosome"/>
</dbReference>
<dbReference type="EMBL" id="CP114413">
    <property type="protein sequence ID" value="WAZ26824.1"/>
    <property type="molecule type" value="Genomic_DNA"/>
</dbReference>
<feature type="transmembrane region" description="Helical" evidence="1">
    <location>
        <begin position="107"/>
        <end position="132"/>
    </location>
</feature>